<gene>
    <name evidence="2" type="ORF">UFOVP147_48</name>
</gene>
<name>A0A6J7W272_9CAUD</name>
<dbReference type="EMBL" id="LR798196">
    <property type="protein sequence ID" value="CAB5145081.1"/>
    <property type="molecule type" value="Genomic_DNA"/>
</dbReference>
<protein>
    <recommendedName>
        <fullName evidence="3">Holin</fullName>
    </recommendedName>
</protein>
<evidence type="ECO:0000256" key="1">
    <source>
        <dbReference type="SAM" id="Phobius"/>
    </source>
</evidence>
<feature type="transmembrane region" description="Helical" evidence="1">
    <location>
        <begin position="44"/>
        <end position="64"/>
    </location>
</feature>
<keyword evidence="1" id="KW-0472">Membrane</keyword>
<feature type="transmembrane region" description="Helical" evidence="1">
    <location>
        <begin position="20"/>
        <end position="37"/>
    </location>
</feature>
<evidence type="ECO:0000313" key="2">
    <source>
        <dbReference type="EMBL" id="CAB5145081.1"/>
    </source>
</evidence>
<keyword evidence="1" id="KW-1133">Transmembrane helix</keyword>
<organism evidence="2">
    <name type="scientific">uncultured Caudovirales phage</name>
    <dbReference type="NCBI Taxonomy" id="2100421"/>
    <lineage>
        <taxon>Viruses</taxon>
        <taxon>Duplodnaviria</taxon>
        <taxon>Heunggongvirae</taxon>
        <taxon>Uroviricota</taxon>
        <taxon>Caudoviricetes</taxon>
        <taxon>Peduoviridae</taxon>
        <taxon>Maltschvirus</taxon>
        <taxon>Maltschvirus maltsch</taxon>
    </lineage>
</organism>
<evidence type="ECO:0008006" key="3">
    <source>
        <dbReference type="Google" id="ProtNLM"/>
    </source>
</evidence>
<proteinExistence type="predicted"/>
<reference evidence="2" key="1">
    <citation type="submission" date="2020-05" db="EMBL/GenBank/DDBJ databases">
        <authorList>
            <person name="Chiriac C."/>
            <person name="Salcher M."/>
            <person name="Ghai R."/>
            <person name="Kavagutti S V."/>
        </authorList>
    </citation>
    <scope>NUCLEOTIDE SEQUENCE</scope>
</reference>
<sequence>MLNDLLTGKDNTTHDMGRWSWLGTFVAIIAATAWNAVHGAMIDIIALATALGGSATAHGVALMAKKGTEPDAEPDVKP</sequence>
<keyword evidence="1" id="KW-0812">Transmembrane</keyword>
<accession>A0A6J7W272</accession>